<protein>
    <submittedName>
        <fullName evidence="2">Uncharacterized protein</fullName>
    </submittedName>
</protein>
<keyword evidence="3" id="KW-1185">Reference proteome</keyword>
<sequence>MVWYVKQETETRLRIESISEDIGKGKGKMARKPQFPTERRRCFLDLRDVIRESERSQGRGRGRERKRGARKMKRKGDDRGKNRRKRKKKDLQAYKRKATTRPESGWEIVSLTFFALPFSIHTTYNNHTSF</sequence>
<dbReference type="AlphaFoldDB" id="A0A1L9RKN6"/>
<reference evidence="3" key="1">
    <citation type="journal article" date="2017" name="Genome Biol.">
        <title>Comparative genomics reveals high biological diversity and specific adaptations in the industrially and medically important fungal genus Aspergillus.</title>
        <authorList>
            <person name="de Vries R.P."/>
            <person name="Riley R."/>
            <person name="Wiebenga A."/>
            <person name="Aguilar-Osorio G."/>
            <person name="Amillis S."/>
            <person name="Uchima C.A."/>
            <person name="Anderluh G."/>
            <person name="Asadollahi M."/>
            <person name="Askin M."/>
            <person name="Barry K."/>
            <person name="Battaglia E."/>
            <person name="Bayram O."/>
            <person name="Benocci T."/>
            <person name="Braus-Stromeyer S.A."/>
            <person name="Caldana C."/>
            <person name="Canovas D."/>
            <person name="Cerqueira G.C."/>
            <person name="Chen F."/>
            <person name="Chen W."/>
            <person name="Choi C."/>
            <person name="Clum A."/>
            <person name="Dos Santos R.A."/>
            <person name="Damasio A.R."/>
            <person name="Diallinas G."/>
            <person name="Emri T."/>
            <person name="Fekete E."/>
            <person name="Flipphi M."/>
            <person name="Freyberg S."/>
            <person name="Gallo A."/>
            <person name="Gournas C."/>
            <person name="Habgood R."/>
            <person name="Hainaut M."/>
            <person name="Harispe M.L."/>
            <person name="Henrissat B."/>
            <person name="Hilden K.S."/>
            <person name="Hope R."/>
            <person name="Hossain A."/>
            <person name="Karabika E."/>
            <person name="Karaffa L."/>
            <person name="Karanyi Z."/>
            <person name="Krasevec N."/>
            <person name="Kuo A."/>
            <person name="Kusch H."/>
            <person name="LaButti K."/>
            <person name="Lagendijk E.L."/>
            <person name="Lapidus A."/>
            <person name="Levasseur A."/>
            <person name="Lindquist E."/>
            <person name="Lipzen A."/>
            <person name="Logrieco A.F."/>
            <person name="MacCabe A."/>
            <person name="Maekelae M.R."/>
            <person name="Malavazi I."/>
            <person name="Melin P."/>
            <person name="Meyer V."/>
            <person name="Mielnichuk N."/>
            <person name="Miskei M."/>
            <person name="Molnar A.P."/>
            <person name="Mule G."/>
            <person name="Ngan C.Y."/>
            <person name="Orejas M."/>
            <person name="Orosz E."/>
            <person name="Ouedraogo J.P."/>
            <person name="Overkamp K.M."/>
            <person name="Park H.-S."/>
            <person name="Perrone G."/>
            <person name="Piumi F."/>
            <person name="Punt P.J."/>
            <person name="Ram A.F."/>
            <person name="Ramon A."/>
            <person name="Rauscher S."/>
            <person name="Record E."/>
            <person name="Riano-Pachon D.M."/>
            <person name="Robert V."/>
            <person name="Roehrig J."/>
            <person name="Ruller R."/>
            <person name="Salamov A."/>
            <person name="Salih N.S."/>
            <person name="Samson R.A."/>
            <person name="Sandor E."/>
            <person name="Sanguinetti M."/>
            <person name="Schuetze T."/>
            <person name="Sepcic K."/>
            <person name="Shelest E."/>
            <person name="Sherlock G."/>
            <person name="Sophianopoulou V."/>
            <person name="Squina F.M."/>
            <person name="Sun H."/>
            <person name="Susca A."/>
            <person name="Todd R.B."/>
            <person name="Tsang A."/>
            <person name="Unkles S.E."/>
            <person name="van de Wiele N."/>
            <person name="van Rossen-Uffink D."/>
            <person name="Oliveira J.V."/>
            <person name="Vesth T.C."/>
            <person name="Visser J."/>
            <person name="Yu J.-H."/>
            <person name="Zhou M."/>
            <person name="Andersen M.R."/>
            <person name="Archer D.B."/>
            <person name="Baker S.E."/>
            <person name="Benoit I."/>
            <person name="Brakhage A.A."/>
            <person name="Braus G.H."/>
            <person name="Fischer R."/>
            <person name="Frisvad J.C."/>
            <person name="Goldman G.H."/>
            <person name="Houbraken J."/>
            <person name="Oakley B."/>
            <person name="Pocsi I."/>
            <person name="Scazzocchio C."/>
            <person name="Seiboth B."/>
            <person name="vanKuyk P.A."/>
            <person name="Wortman J."/>
            <person name="Dyer P.S."/>
            <person name="Grigoriev I.V."/>
        </authorList>
    </citation>
    <scope>NUCLEOTIDE SEQUENCE [LARGE SCALE GENOMIC DNA]</scope>
    <source>
        <strain evidence="3">DTO 134E9</strain>
    </source>
</reference>
<organism evidence="2 3">
    <name type="scientific">Aspergillus wentii DTO 134E9</name>
    <dbReference type="NCBI Taxonomy" id="1073089"/>
    <lineage>
        <taxon>Eukaryota</taxon>
        <taxon>Fungi</taxon>
        <taxon>Dikarya</taxon>
        <taxon>Ascomycota</taxon>
        <taxon>Pezizomycotina</taxon>
        <taxon>Eurotiomycetes</taxon>
        <taxon>Eurotiomycetidae</taxon>
        <taxon>Eurotiales</taxon>
        <taxon>Aspergillaceae</taxon>
        <taxon>Aspergillus</taxon>
        <taxon>Aspergillus subgen. Cremei</taxon>
    </lineage>
</organism>
<dbReference type="VEuPathDB" id="FungiDB:ASPWEDRAFT_511131"/>
<accession>A0A1L9RKN6</accession>
<dbReference type="GeneID" id="63753396"/>
<dbReference type="EMBL" id="KV878212">
    <property type="protein sequence ID" value="OJJ35490.1"/>
    <property type="molecule type" value="Genomic_DNA"/>
</dbReference>
<dbReference type="Proteomes" id="UP000184383">
    <property type="component" value="Unassembled WGS sequence"/>
</dbReference>
<evidence type="ECO:0000313" key="3">
    <source>
        <dbReference type="Proteomes" id="UP000184383"/>
    </source>
</evidence>
<feature type="region of interest" description="Disordered" evidence="1">
    <location>
        <begin position="53"/>
        <end position="102"/>
    </location>
</feature>
<proteinExistence type="predicted"/>
<evidence type="ECO:0000256" key="1">
    <source>
        <dbReference type="SAM" id="MobiDB-lite"/>
    </source>
</evidence>
<gene>
    <name evidence="2" type="ORF">ASPWEDRAFT_511131</name>
</gene>
<name>A0A1L9RKN6_ASPWE</name>
<dbReference type="RefSeq" id="XP_040689166.1">
    <property type="nucleotide sequence ID" value="XM_040837548.1"/>
</dbReference>
<feature type="compositionally biased region" description="Basic residues" evidence="1">
    <location>
        <begin position="58"/>
        <end position="74"/>
    </location>
</feature>
<evidence type="ECO:0000313" key="2">
    <source>
        <dbReference type="EMBL" id="OJJ35490.1"/>
    </source>
</evidence>
<feature type="compositionally biased region" description="Basic residues" evidence="1">
    <location>
        <begin position="81"/>
        <end position="99"/>
    </location>
</feature>